<dbReference type="Pfam" id="PF01103">
    <property type="entry name" value="Omp85"/>
    <property type="match status" value="1"/>
</dbReference>
<accession>A0A963YMS5</accession>
<dbReference type="InterPro" id="IPR000184">
    <property type="entry name" value="Bac_surfAg_D15"/>
</dbReference>
<proteinExistence type="predicted"/>
<feature type="domain" description="Bacterial surface antigen (D15)" evidence="6">
    <location>
        <begin position="322"/>
        <end position="621"/>
    </location>
</feature>
<comment type="caution">
    <text evidence="8">The sequence shown here is derived from an EMBL/GenBank/DDBJ whole genome shotgun (WGS) entry which is preliminary data.</text>
</comment>
<dbReference type="Proteomes" id="UP000708298">
    <property type="component" value="Unassembled WGS sequence"/>
</dbReference>
<dbReference type="Gene3D" id="2.40.160.50">
    <property type="entry name" value="membrane protein fhac: a member of the omp85/tpsb transporter family"/>
    <property type="match status" value="1"/>
</dbReference>
<evidence type="ECO:0000256" key="3">
    <source>
        <dbReference type="ARBA" id="ARBA00022692"/>
    </source>
</evidence>
<dbReference type="RefSeq" id="WP_227319372.1">
    <property type="nucleotide sequence ID" value="NZ_JAESVB010000001.1"/>
</dbReference>
<dbReference type="PANTHER" id="PTHR12815:SF18">
    <property type="entry name" value="SORTING AND ASSEMBLY MACHINERY COMPONENT 50 HOMOLOG"/>
    <property type="match status" value="1"/>
</dbReference>
<dbReference type="PANTHER" id="PTHR12815">
    <property type="entry name" value="SORTING AND ASSEMBLY MACHINERY SAMM50 PROTEIN FAMILY MEMBER"/>
    <property type="match status" value="1"/>
</dbReference>
<feature type="domain" description="POTRA" evidence="7">
    <location>
        <begin position="222"/>
        <end position="295"/>
    </location>
</feature>
<reference evidence="8" key="2">
    <citation type="submission" date="2021-01" db="EMBL/GenBank/DDBJ databases">
        <authorList>
            <person name="Mieszkin S."/>
            <person name="Pouder E."/>
            <person name="Alain K."/>
        </authorList>
    </citation>
    <scope>NUCLEOTIDE SEQUENCE</scope>
    <source>
        <strain evidence="8">HW T2.11</strain>
    </source>
</reference>
<feature type="chain" id="PRO_5037730556" evidence="5">
    <location>
        <begin position="37"/>
        <end position="621"/>
    </location>
</feature>
<evidence type="ECO:0000256" key="2">
    <source>
        <dbReference type="ARBA" id="ARBA00022452"/>
    </source>
</evidence>
<dbReference type="Pfam" id="PF07244">
    <property type="entry name" value="POTRA"/>
    <property type="match status" value="2"/>
</dbReference>
<keyword evidence="9" id="KW-1185">Reference proteome</keyword>
<feature type="domain" description="POTRA" evidence="7">
    <location>
        <begin position="160"/>
        <end position="218"/>
    </location>
</feature>
<dbReference type="InterPro" id="IPR039910">
    <property type="entry name" value="D15-like"/>
</dbReference>
<evidence type="ECO:0000313" key="9">
    <source>
        <dbReference type="Proteomes" id="UP000708298"/>
    </source>
</evidence>
<keyword evidence="5" id="KW-0732">Signal</keyword>
<evidence type="ECO:0000256" key="1">
    <source>
        <dbReference type="ARBA" id="ARBA00004370"/>
    </source>
</evidence>
<name>A0A963YMS5_9PROT</name>
<keyword evidence="4" id="KW-0472">Membrane</keyword>
<organism evidence="8 9">
    <name type="scientific">Acidisoma silvae</name>
    <dbReference type="NCBI Taxonomy" id="2802396"/>
    <lineage>
        <taxon>Bacteria</taxon>
        <taxon>Pseudomonadati</taxon>
        <taxon>Pseudomonadota</taxon>
        <taxon>Alphaproteobacteria</taxon>
        <taxon>Acetobacterales</taxon>
        <taxon>Acidocellaceae</taxon>
        <taxon>Acidisoma</taxon>
    </lineage>
</organism>
<sequence length="621" mass="65370">MSLVFHLRIRRLPKVPPAVWLASVVFGLSLASPTRAADPQPYAVTFTPSGDKAIDTLVSQTSNLAALRTKAPAGPFALVLRARGDVTRLQTVLNSAGYYDGAVTITIDGKSLDDPNLPQTITDYSAATPIPIVVTLTRGPLFHLGKVAVKGDVPAPAMSAFHLKSGDTAEAAKVIAAGADLQSELQNEGYAFANVSTPTAFENPGDHTIDVTYTVTTGPRVDIGPINLAGLKNVHPGFVRRELTIKDGQRYNAGAIETARQNLAGLGVFSSVQAVPATAVGPDGRLPVTFVMREGPPRTVSFTAGYATDTGGVLGASWTHHNLFGNGETLLLSAQATGLGGSSTDGLGYNVGATYTLPAFFRRDQQLSFNVSAFKQDYTAYKQTGETLGTTLTRQLDKHWSLSAGLSGTTEEVDQEGSDNHYLLVQLPVTLKYDSTNSLFDPTKGIRATASVTPSESLLSPSAFFTILQLSGSTYLDLTGNGRSVIALRGLVGTVQGASTFQLPPDQRFYAGGSSTIRGYSYQSVGPQFADGNPIGGTSIDAGTIEYRQRFGKSFGTALFVDAGQVGATSAPFQGGIKVGAGIGLRYYTPIGPIRVDFAVPVVHEENSGNFQIYIGIGQAF</sequence>
<evidence type="ECO:0000259" key="6">
    <source>
        <dbReference type="Pfam" id="PF01103"/>
    </source>
</evidence>
<keyword evidence="3" id="KW-0812">Transmembrane</keyword>
<evidence type="ECO:0000313" key="8">
    <source>
        <dbReference type="EMBL" id="MCB8873688.1"/>
    </source>
</evidence>
<feature type="signal peptide" evidence="5">
    <location>
        <begin position="1"/>
        <end position="36"/>
    </location>
</feature>
<evidence type="ECO:0000259" key="7">
    <source>
        <dbReference type="Pfam" id="PF07244"/>
    </source>
</evidence>
<evidence type="ECO:0000256" key="5">
    <source>
        <dbReference type="SAM" id="SignalP"/>
    </source>
</evidence>
<dbReference type="InterPro" id="IPR010827">
    <property type="entry name" value="BamA/TamA_POTRA"/>
</dbReference>
<dbReference type="EMBL" id="JAESVB010000001">
    <property type="protein sequence ID" value="MCB8873688.1"/>
    <property type="molecule type" value="Genomic_DNA"/>
</dbReference>
<dbReference type="GO" id="GO:0019867">
    <property type="term" value="C:outer membrane"/>
    <property type="evidence" value="ECO:0007669"/>
    <property type="project" value="InterPro"/>
</dbReference>
<dbReference type="Gene3D" id="3.10.20.310">
    <property type="entry name" value="membrane protein fhac"/>
    <property type="match status" value="2"/>
</dbReference>
<reference evidence="8" key="1">
    <citation type="journal article" date="2021" name="Microorganisms">
        <title>Acidisoma silvae sp. nov. and Acidisomacellulosilytica sp. nov., Two Acidophilic Bacteria Isolated from Decaying Wood, Hydrolyzing Cellulose and Producing Poly-3-hydroxybutyrate.</title>
        <authorList>
            <person name="Mieszkin S."/>
            <person name="Pouder E."/>
            <person name="Uroz S."/>
            <person name="Simon-Colin C."/>
            <person name="Alain K."/>
        </authorList>
    </citation>
    <scope>NUCLEOTIDE SEQUENCE</scope>
    <source>
        <strain evidence="8">HW T2.11</strain>
    </source>
</reference>
<keyword evidence="2" id="KW-1134">Transmembrane beta strand</keyword>
<dbReference type="AlphaFoldDB" id="A0A963YMS5"/>
<gene>
    <name evidence="8" type="ORF">ASILVAE211_00730</name>
</gene>
<evidence type="ECO:0000256" key="4">
    <source>
        <dbReference type="ARBA" id="ARBA00023136"/>
    </source>
</evidence>
<comment type="subcellular location">
    <subcellularLocation>
        <location evidence="1">Membrane</location>
    </subcellularLocation>
</comment>
<protein>
    <submittedName>
        <fullName evidence="8">Outer membrane protein assembly factor</fullName>
    </submittedName>
</protein>